<evidence type="ECO:0000313" key="6">
    <source>
        <dbReference type="EMBL" id="EPR30519.1"/>
    </source>
</evidence>
<dbReference type="SMART" id="SM00382">
    <property type="entry name" value="AAA"/>
    <property type="match status" value="1"/>
</dbReference>
<dbReference type="GO" id="GO:0022857">
    <property type="term" value="F:transmembrane transporter activity"/>
    <property type="evidence" value="ECO:0007669"/>
    <property type="project" value="TreeGrafter"/>
</dbReference>
<keyword evidence="2" id="KW-0547">Nucleotide-binding</keyword>
<dbReference type="STRING" id="1121439.dsat_1241"/>
<keyword evidence="7" id="KW-1185">Reference proteome</keyword>
<dbReference type="InterPro" id="IPR015854">
    <property type="entry name" value="ABC_transpr_LolD-like"/>
</dbReference>
<evidence type="ECO:0000259" key="5">
    <source>
        <dbReference type="PROSITE" id="PS50893"/>
    </source>
</evidence>
<dbReference type="PROSITE" id="PS50893">
    <property type="entry name" value="ABC_TRANSPORTER_2"/>
    <property type="match status" value="1"/>
</dbReference>
<protein>
    <submittedName>
        <fullName evidence="6">ABC transporter related protein</fullName>
    </submittedName>
</protein>
<evidence type="ECO:0000256" key="1">
    <source>
        <dbReference type="ARBA" id="ARBA00022448"/>
    </source>
</evidence>
<dbReference type="PATRIC" id="fig|1121439.3.peg.2625"/>
<dbReference type="InterPro" id="IPR003593">
    <property type="entry name" value="AAA+_ATPase"/>
</dbReference>
<dbReference type="CDD" id="cd03255">
    <property type="entry name" value="ABC_MJ0796_LolCDE_FtsE"/>
    <property type="match status" value="1"/>
</dbReference>
<gene>
    <name evidence="6" type="ORF">dsat_1241</name>
</gene>
<dbReference type="Gene3D" id="3.40.50.300">
    <property type="entry name" value="P-loop containing nucleotide triphosphate hydrolases"/>
    <property type="match status" value="1"/>
</dbReference>
<feature type="domain" description="ABC transporter" evidence="5">
    <location>
        <begin position="7"/>
        <end position="232"/>
    </location>
</feature>
<dbReference type="Proteomes" id="UP000014975">
    <property type="component" value="Unassembled WGS sequence"/>
</dbReference>
<dbReference type="InterPro" id="IPR027417">
    <property type="entry name" value="P-loop_NTPase"/>
</dbReference>
<name>S7U989_9BACT</name>
<keyword evidence="3" id="KW-0067">ATP-binding</keyword>
<dbReference type="GO" id="GO:0005524">
    <property type="term" value="F:ATP binding"/>
    <property type="evidence" value="ECO:0007669"/>
    <property type="project" value="UniProtKB-KW"/>
</dbReference>
<dbReference type="GO" id="GO:0016887">
    <property type="term" value="F:ATP hydrolysis activity"/>
    <property type="evidence" value="ECO:0007669"/>
    <property type="project" value="InterPro"/>
</dbReference>
<dbReference type="PROSITE" id="PS00211">
    <property type="entry name" value="ABC_TRANSPORTER_1"/>
    <property type="match status" value="1"/>
</dbReference>
<dbReference type="OrthoDB" id="9809450at2"/>
<dbReference type="Pfam" id="PF00005">
    <property type="entry name" value="ABC_tran"/>
    <property type="match status" value="1"/>
</dbReference>
<keyword evidence="1" id="KW-0813">Transport</keyword>
<dbReference type="FunFam" id="3.40.50.300:FF:000032">
    <property type="entry name" value="Export ABC transporter ATP-binding protein"/>
    <property type="match status" value="1"/>
</dbReference>
<sequence>MNDAYVYELSGVAKEFAGPAEKVRVLRNVELRIARGEAVAIIGASGSGKTTLLHLLGTLDTPSQGTIRFEGTDLVSLGATQRARFRNRELGFVFQQHHLLPEFTTLENVAMPGLIAGMPRKEAYARALDALARVSLAERAGFDVTTLSGGERQRAAIARAILLGPRVLLADEPTGSLDEETGRQVGDVLLQLNRDLEMTLVVVTHNLELARKMDRQLELHSGELYAHTMCHA</sequence>
<dbReference type="PANTHER" id="PTHR24220">
    <property type="entry name" value="IMPORT ATP-BINDING PROTEIN"/>
    <property type="match status" value="1"/>
</dbReference>
<evidence type="ECO:0000313" key="7">
    <source>
        <dbReference type="Proteomes" id="UP000014975"/>
    </source>
</evidence>
<comment type="caution">
    <text evidence="6">The sequence shown here is derived from an EMBL/GenBank/DDBJ whole genome shotgun (WGS) entry which is preliminary data.</text>
</comment>
<dbReference type="eggNOG" id="COG1136">
    <property type="taxonomic scope" value="Bacteria"/>
</dbReference>
<organism evidence="6 7">
    <name type="scientific">Alkalidesulfovibrio alkalitolerans DSM 16529</name>
    <dbReference type="NCBI Taxonomy" id="1121439"/>
    <lineage>
        <taxon>Bacteria</taxon>
        <taxon>Pseudomonadati</taxon>
        <taxon>Thermodesulfobacteriota</taxon>
        <taxon>Desulfovibrionia</taxon>
        <taxon>Desulfovibrionales</taxon>
        <taxon>Desulfovibrionaceae</taxon>
        <taxon>Alkalidesulfovibrio</taxon>
    </lineage>
</organism>
<dbReference type="GO" id="GO:0005886">
    <property type="term" value="C:plasma membrane"/>
    <property type="evidence" value="ECO:0007669"/>
    <property type="project" value="TreeGrafter"/>
</dbReference>
<accession>S7U989</accession>
<comment type="similarity">
    <text evidence="4">Belongs to the ABC transporter superfamily. Macrolide exporter (TC 3.A.1.122) family.</text>
</comment>
<reference evidence="6 7" key="1">
    <citation type="journal article" date="2013" name="Genome Announc.">
        <title>Draft genome sequences for three mercury-methylating, sulfate-reducing bacteria.</title>
        <authorList>
            <person name="Brown S.D."/>
            <person name="Hurt R.A.Jr."/>
            <person name="Gilmour C.C."/>
            <person name="Elias D.A."/>
        </authorList>
    </citation>
    <scope>NUCLEOTIDE SEQUENCE [LARGE SCALE GENOMIC DNA]</scope>
    <source>
        <strain evidence="6 7">DSM 16529</strain>
    </source>
</reference>
<evidence type="ECO:0000256" key="2">
    <source>
        <dbReference type="ARBA" id="ARBA00022741"/>
    </source>
</evidence>
<evidence type="ECO:0000256" key="4">
    <source>
        <dbReference type="ARBA" id="ARBA00038388"/>
    </source>
</evidence>
<dbReference type="InterPro" id="IPR003439">
    <property type="entry name" value="ABC_transporter-like_ATP-bd"/>
</dbReference>
<dbReference type="InterPro" id="IPR017871">
    <property type="entry name" value="ABC_transporter-like_CS"/>
</dbReference>
<proteinExistence type="inferred from homology"/>
<dbReference type="SUPFAM" id="SSF52540">
    <property type="entry name" value="P-loop containing nucleoside triphosphate hydrolases"/>
    <property type="match status" value="1"/>
</dbReference>
<evidence type="ECO:0000256" key="3">
    <source>
        <dbReference type="ARBA" id="ARBA00022840"/>
    </source>
</evidence>
<dbReference type="InterPro" id="IPR017911">
    <property type="entry name" value="MacB-like_ATP-bd"/>
</dbReference>
<dbReference type="PANTHER" id="PTHR24220:SF689">
    <property type="entry name" value="LIPOPROTEIN-RELEASING SYSTEM ATP-BINDING PROTEIN LOLD"/>
    <property type="match status" value="1"/>
</dbReference>
<dbReference type="GO" id="GO:0098796">
    <property type="term" value="C:membrane protein complex"/>
    <property type="evidence" value="ECO:0007669"/>
    <property type="project" value="UniProtKB-ARBA"/>
</dbReference>
<dbReference type="AlphaFoldDB" id="S7U989"/>
<dbReference type="EMBL" id="ATHI01000031">
    <property type="protein sequence ID" value="EPR30519.1"/>
    <property type="molecule type" value="Genomic_DNA"/>
</dbReference>
<dbReference type="RefSeq" id="WP_020887938.1">
    <property type="nucleotide sequence ID" value="NZ_ATHI01000031.1"/>
</dbReference>